<dbReference type="GO" id="GO:0008270">
    <property type="term" value="F:zinc ion binding"/>
    <property type="evidence" value="ECO:0007669"/>
    <property type="project" value="UniProtKB-KW"/>
</dbReference>
<evidence type="ECO:0000313" key="6">
    <source>
        <dbReference type="EMBL" id="KAF9940588.1"/>
    </source>
</evidence>
<evidence type="ECO:0000256" key="4">
    <source>
        <dbReference type="PROSITE-ProRule" id="PRU00134"/>
    </source>
</evidence>
<protein>
    <recommendedName>
        <fullName evidence="5">MYND-type domain-containing protein</fullName>
    </recommendedName>
</protein>
<dbReference type="Pfam" id="PF01753">
    <property type="entry name" value="zf-MYND"/>
    <property type="match status" value="1"/>
</dbReference>
<accession>A0A9P6IN70</accession>
<dbReference type="OrthoDB" id="4851849at2759"/>
<keyword evidence="2 4" id="KW-0863">Zinc-finger</keyword>
<name>A0A9P6IN70_9FUNG</name>
<feature type="domain" description="MYND-type" evidence="5">
    <location>
        <begin position="5"/>
        <end position="43"/>
    </location>
</feature>
<dbReference type="Gene3D" id="6.10.140.2220">
    <property type="match status" value="1"/>
</dbReference>
<keyword evidence="3" id="KW-0862">Zinc</keyword>
<dbReference type="EMBL" id="JAAAHW010009453">
    <property type="protein sequence ID" value="KAF9940588.1"/>
    <property type="molecule type" value="Genomic_DNA"/>
</dbReference>
<keyword evidence="1" id="KW-0479">Metal-binding</keyword>
<reference evidence="6" key="1">
    <citation type="journal article" date="2020" name="Fungal Divers.">
        <title>Resolving the Mortierellaceae phylogeny through synthesis of multi-gene phylogenetics and phylogenomics.</title>
        <authorList>
            <person name="Vandepol N."/>
            <person name="Liber J."/>
            <person name="Desiro A."/>
            <person name="Na H."/>
            <person name="Kennedy M."/>
            <person name="Barry K."/>
            <person name="Grigoriev I.V."/>
            <person name="Miller A.N."/>
            <person name="O'Donnell K."/>
            <person name="Stajich J.E."/>
            <person name="Bonito G."/>
        </authorList>
    </citation>
    <scope>NUCLEOTIDE SEQUENCE</scope>
    <source>
        <strain evidence="6">MES-2147</strain>
    </source>
</reference>
<dbReference type="AlphaFoldDB" id="A0A9P6IN70"/>
<evidence type="ECO:0000256" key="3">
    <source>
        <dbReference type="ARBA" id="ARBA00022833"/>
    </source>
</evidence>
<dbReference type="PROSITE" id="PS50865">
    <property type="entry name" value="ZF_MYND_2"/>
    <property type="match status" value="1"/>
</dbReference>
<evidence type="ECO:0000259" key="5">
    <source>
        <dbReference type="PROSITE" id="PS50865"/>
    </source>
</evidence>
<gene>
    <name evidence="6" type="ORF">BGZ65_006616</name>
</gene>
<sequence length="148" mass="17210">MFCANEDCPQTSTKLFLCSRCKDIRYCSKNCQLACLGWHKKICIDPNKTVFNLMKSVFADDFEVMNEELKASYGFEKCKTPFETQKLFGLYAGLIKFLDCDLKELDQAFQENKLPEFIVSTFFYKAGGPKTCGGYFKWYIQNIDICRR</sequence>
<evidence type="ECO:0000256" key="1">
    <source>
        <dbReference type="ARBA" id="ARBA00022723"/>
    </source>
</evidence>
<proteinExistence type="predicted"/>
<evidence type="ECO:0000256" key="2">
    <source>
        <dbReference type="ARBA" id="ARBA00022771"/>
    </source>
</evidence>
<evidence type="ECO:0000313" key="7">
    <source>
        <dbReference type="Proteomes" id="UP000749646"/>
    </source>
</evidence>
<dbReference type="InterPro" id="IPR002893">
    <property type="entry name" value="Znf_MYND"/>
</dbReference>
<keyword evidence="7" id="KW-1185">Reference proteome</keyword>
<dbReference type="Proteomes" id="UP000749646">
    <property type="component" value="Unassembled WGS sequence"/>
</dbReference>
<organism evidence="6 7">
    <name type="scientific">Modicella reniformis</name>
    <dbReference type="NCBI Taxonomy" id="1440133"/>
    <lineage>
        <taxon>Eukaryota</taxon>
        <taxon>Fungi</taxon>
        <taxon>Fungi incertae sedis</taxon>
        <taxon>Mucoromycota</taxon>
        <taxon>Mortierellomycotina</taxon>
        <taxon>Mortierellomycetes</taxon>
        <taxon>Mortierellales</taxon>
        <taxon>Mortierellaceae</taxon>
        <taxon>Modicella</taxon>
    </lineage>
</organism>
<dbReference type="SUPFAM" id="SSF144232">
    <property type="entry name" value="HIT/MYND zinc finger-like"/>
    <property type="match status" value="1"/>
</dbReference>
<comment type="caution">
    <text evidence="6">The sequence shown here is derived from an EMBL/GenBank/DDBJ whole genome shotgun (WGS) entry which is preliminary data.</text>
</comment>